<dbReference type="RefSeq" id="WP_270953777.1">
    <property type="nucleotide sequence ID" value="NZ_JAQGLA010000106.1"/>
</dbReference>
<evidence type="ECO:0000313" key="2">
    <source>
        <dbReference type="EMBL" id="MDA3630563.1"/>
    </source>
</evidence>
<accession>A0ABT4V9F2</accession>
<evidence type="ECO:0000313" key="3">
    <source>
        <dbReference type="Proteomes" id="UP001210380"/>
    </source>
</evidence>
<dbReference type="EMBL" id="JAQGLA010000106">
    <property type="protein sequence ID" value="MDA3630563.1"/>
    <property type="molecule type" value="Genomic_DNA"/>
</dbReference>
<sequence length="83" mass="9151">MAAQPQELTRRVQTDAADPRSAGAAWQESSLTCAMAATFLDEIYRSLDETYASLGLARWNQPHAEAIWQARNLPEDTADRTAA</sequence>
<keyword evidence="3" id="KW-1185">Reference proteome</keyword>
<name>A0ABT4V9F2_9PSEU</name>
<evidence type="ECO:0000256" key="1">
    <source>
        <dbReference type="SAM" id="MobiDB-lite"/>
    </source>
</evidence>
<protein>
    <submittedName>
        <fullName evidence="2">Uncharacterized protein</fullName>
    </submittedName>
</protein>
<gene>
    <name evidence="2" type="ORF">OU415_34395</name>
</gene>
<proteinExistence type="predicted"/>
<organism evidence="2 3">
    <name type="scientific">Saccharopolyspora oryzae</name>
    <dbReference type="NCBI Taxonomy" id="2997343"/>
    <lineage>
        <taxon>Bacteria</taxon>
        <taxon>Bacillati</taxon>
        <taxon>Actinomycetota</taxon>
        <taxon>Actinomycetes</taxon>
        <taxon>Pseudonocardiales</taxon>
        <taxon>Pseudonocardiaceae</taxon>
        <taxon>Saccharopolyspora</taxon>
    </lineage>
</organism>
<reference evidence="2 3" key="1">
    <citation type="submission" date="2022-11" db="EMBL/GenBank/DDBJ databases">
        <title>Draft genome sequence of Saccharopolyspora sp. WRP15-2 isolated from rhizosphere soils of wild rice in Thailand.</title>
        <authorList>
            <person name="Duangmal K."/>
            <person name="Kammanee S."/>
            <person name="Muangham S."/>
        </authorList>
    </citation>
    <scope>NUCLEOTIDE SEQUENCE [LARGE SCALE GENOMIC DNA]</scope>
    <source>
        <strain evidence="2 3">WRP15-2</strain>
    </source>
</reference>
<feature type="region of interest" description="Disordered" evidence="1">
    <location>
        <begin position="1"/>
        <end position="24"/>
    </location>
</feature>
<comment type="caution">
    <text evidence="2">The sequence shown here is derived from an EMBL/GenBank/DDBJ whole genome shotgun (WGS) entry which is preliminary data.</text>
</comment>
<dbReference type="Proteomes" id="UP001210380">
    <property type="component" value="Unassembled WGS sequence"/>
</dbReference>